<dbReference type="EMBL" id="CADEHS020000001">
    <property type="protein sequence ID" value="CAG9936298.1"/>
    <property type="molecule type" value="Genomic_DNA"/>
</dbReference>
<organism evidence="1 2">
    <name type="scientific">Clonostachys rosea f. rosea IK726</name>
    <dbReference type="NCBI Taxonomy" id="1349383"/>
    <lineage>
        <taxon>Eukaryota</taxon>
        <taxon>Fungi</taxon>
        <taxon>Dikarya</taxon>
        <taxon>Ascomycota</taxon>
        <taxon>Pezizomycotina</taxon>
        <taxon>Sordariomycetes</taxon>
        <taxon>Hypocreomycetidae</taxon>
        <taxon>Hypocreales</taxon>
        <taxon>Bionectriaceae</taxon>
        <taxon>Clonostachys</taxon>
    </lineage>
</organism>
<comment type="caution">
    <text evidence="1">The sequence shown here is derived from an EMBL/GenBank/DDBJ whole genome shotgun (WGS) entry which is preliminary data.</text>
</comment>
<proteinExistence type="predicted"/>
<accession>A0ACA9T6A5</accession>
<reference evidence="1" key="1">
    <citation type="submission" date="2020-04" db="EMBL/GenBank/DDBJ databases">
        <authorList>
            <person name="Broberg M."/>
        </authorList>
    </citation>
    <scope>NUCLEOTIDE SEQUENCE</scope>
</reference>
<name>A0ACA9T6A5_BIOOC</name>
<evidence type="ECO:0000313" key="1">
    <source>
        <dbReference type="EMBL" id="CAG9936298.1"/>
    </source>
</evidence>
<protein>
    <submittedName>
        <fullName evidence="1">Uncharacterized protein</fullName>
    </submittedName>
</protein>
<gene>
    <name evidence="1" type="ORF">CRV2_00003477</name>
</gene>
<dbReference type="Proteomes" id="UP000836387">
    <property type="component" value="Unassembled WGS sequence"/>
</dbReference>
<reference evidence="1" key="2">
    <citation type="submission" date="2021-10" db="EMBL/GenBank/DDBJ databases">
        <authorList>
            <person name="Piombo E."/>
        </authorList>
    </citation>
    <scope>NUCLEOTIDE SEQUENCE</scope>
</reference>
<sequence length="121" mass="13480">MLPAASHVYEDLRQTESFLRQHGDLATTIFIKPSGLSIDKQRGHRISLDDQQAFVSYLDLAAAMIEAANSPDGLYDMKNLSVINTGGSARFPPGTPWCIFFGLMRHFFPFLHPYLPTPGPE</sequence>
<evidence type="ECO:0000313" key="2">
    <source>
        <dbReference type="Proteomes" id="UP000836387"/>
    </source>
</evidence>
<keyword evidence="2" id="KW-1185">Reference proteome</keyword>